<dbReference type="GO" id="GO:0005634">
    <property type="term" value="C:nucleus"/>
    <property type="evidence" value="ECO:0007669"/>
    <property type="project" value="UniProtKB-SubCell"/>
</dbReference>
<protein>
    <submittedName>
        <fullName evidence="12">KR domain</fullName>
    </submittedName>
</protein>
<dbReference type="SMART" id="SM00906">
    <property type="entry name" value="Fungal_trans"/>
    <property type="match status" value="1"/>
</dbReference>
<dbReference type="FunFam" id="3.40.50.720:FF:000417">
    <property type="entry name" value="Glucose 1-dehydrogenase, putative"/>
    <property type="match status" value="1"/>
</dbReference>
<keyword evidence="3" id="KW-0479">Metal-binding</keyword>
<dbReference type="CDD" id="cd00067">
    <property type="entry name" value="GAL4"/>
    <property type="match status" value="1"/>
</dbReference>
<dbReference type="GO" id="GO:0008270">
    <property type="term" value="F:zinc ion binding"/>
    <property type="evidence" value="ECO:0007669"/>
    <property type="project" value="InterPro"/>
</dbReference>
<evidence type="ECO:0000256" key="5">
    <source>
        <dbReference type="ARBA" id="ARBA00023002"/>
    </source>
</evidence>
<feature type="compositionally biased region" description="Low complexity" evidence="10">
    <location>
        <begin position="149"/>
        <end position="165"/>
    </location>
</feature>
<proteinExistence type="inferred from homology"/>
<dbReference type="InterPro" id="IPR001138">
    <property type="entry name" value="Zn2Cys6_DnaBD"/>
</dbReference>
<accession>A0A8H7IKW7</accession>
<dbReference type="SUPFAM" id="SSF51735">
    <property type="entry name" value="NAD(P)-binding Rossmann-fold domains"/>
    <property type="match status" value="1"/>
</dbReference>
<evidence type="ECO:0000256" key="9">
    <source>
        <dbReference type="ARBA" id="ARBA00023308"/>
    </source>
</evidence>
<dbReference type="Pfam" id="PF13561">
    <property type="entry name" value="adh_short_C2"/>
    <property type="match status" value="1"/>
</dbReference>
<reference evidence="12" key="1">
    <citation type="submission" date="2020-09" db="EMBL/GenBank/DDBJ databases">
        <title>Comparative genome analyses of four rice-infecting Rhizoctonia solani isolates reveal extensive enrichment of homogalacturonan modification genes.</title>
        <authorList>
            <person name="Lee D.-Y."/>
            <person name="Jeon J."/>
            <person name="Kim K.-T."/>
            <person name="Cheong K."/>
            <person name="Song H."/>
            <person name="Choi G."/>
            <person name="Ko J."/>
            <person name="Opiyo S.O."/>
            <person name="Zuo S."/>
            <person name="Madhav S."/>
            <person name="Lee Y.-H."/>
            <person name="Wang G.-L."/>
        </authorList>
    </citation>
    <scope>NUCLEOTIDE SEQUENCE</scope>
    <source>
        <strain evidence="12">AG1-IA B2</strain>
    </source>
</reference>
<dbReference type="Gene3D" id="4.10.240.10">
    <property type="entry name" value="Zn(2)-C6 fungal-type DNA-binding domain"/>
    <property type="match status" value="1"/>
</dbReference>
<comment type="similarity">
    <text evidence="2">Belongs to the short-chain dehydrogenases/reductases (SDR) family.</text>
</comment>
<evidence type="ECO:0000313" key="12">
    <source>
        <dbReference type="EMBL" id="KAF8761213.1"/>
    </source>
</evidence>
<dbReference type="GO" id="GO:0019301">
    <property type="term" value="P:rhamnose catabolic process"/>
    <property type="evidence" value="ECO:0007669"/>
    <property type="project" value="UniProtKB-ARBA"/>
</dbReference>
<keyword evidence="6" id="KW-0805">Transcription regulation</keyword>
<comment type="caution">
    <text evidence="12">The sequence shown here is derived from an EMBL/GenBank/DDBJ whole genome shotgun (WGS) entry which is preliminary data.</text>
</comment>
<keyword evidence="4" id="KW-0521">NADP</keyword>
<dbReference type="PRINTS" id="PR00080">
    <property type="entry name" value="SDRFAMILY"/>
</dbReference>
<evidence type="ECO:0000259" key="11">
    <source>
        <dbReference type="SMART" id="SM00906"/>
    </source>
</evidence>
<evidence type="ECO:0000256" key="4">
    <source>
        <dbReference type="ARBA" id="ARBA00022857"/>
    </source>
</evidence>
<dbReference type="AlphaFoldDB" id="A0A8H7IKW7"/>
<dbReference type="CDD" id="cd12148">
    <property type="entry name" value="fungal_TF_MHR"/>
    <property type="match status" value="1"/>
</dbReference>
<keyword evidence="5" id="KW-0560">Oxidoreductase</keyword>
<keyword evidence="7" id="KW-0804">Transcription</keyword>
<dbReference type="EMBL" id="JACYCF010000001">
    <property type="protein sequence ID" value="KAF8761213.1"/>
    <property type="molecule type" value="Genomic_DNA"/>
</dbReference>
<dbReference type="GO" id="GO:0016491">
    <property type="term" value="F:oxidoreductase activity"/>
    <property type="evidence" value="ECO:0007669"/>
    <property type="project" value="UniProtKB-KW"/>
</dbReference>
<gene>
    <name evidence="12" type="ORF">RHS01_00821</name>
</gene>
<evidence type="ECO:0000256" key="1">
    <source>
        <dbReference type="ARBA" id="ARBA00004123"/>
    </source>
</evidence>
<comment type="subcellular location">
    <subcellularLocation>
        <location evidence="1">Nucleus</location>
    </subcellularLocation>
</comment>
<evidence type="ECO:0000256" key="3">
    <source>
        <dbReference type="ARBA" id="ARBA00022723"/>
    </source>
</evidence>
<dbReference type="Gene3D" id="3.40.50.720">
    <property type="entry name" value="NAD(P)-binding Rossmann-like Domain"/>
    <property type="match status" value="1"/>
</dbReference>
<dbReference type="InterPro" id="IPR002347">
    <property type="entry name" value="SDR_fam"/>
</dbReference>
<dbReference type="GO" id="GO:0006351">
    <property type="term" value="P:DNA-templated transcription"/>
    <property type="evidence" value="ECO:0007669"/>
    <property type="project" value="InterPro"/>
</dbReference>
<evidence type="ECO:0000256" key="7">
    <source>
        <dbReference type="ARBA" id="ARBA00023163"/>
    </source>
</evidence>
<dbReference type="PRINTS" id="PR00081">
    <property type="entry name" value="GDHRDH"/>
</dbReference>
<evidence type="ECO:0000256" key="2">
    <source>
        <dbReference type="ARBA" id="ARBA00006484"/>
    </source>
</evidence>
<dbReference type="InterPro" id="IPR036864">
    <property type="entry name" value="Zn2-C6_fun-type_DNA-bd_sf"/>
</dbReference>
<feature type="region of interest" description="Disordered" evidence="10">
    <location>
        <begin position="84"/>
        <end position="112"/>
    </location>
</feature>
<dbReference type="InterPro" id="IPR050815">
    <property type="entry name" value="TF_fung"/>
</dbReference>
<dbReference type="InterPro" id="IPR007219">
    <property type="entry name" value="XnlR_reg_dom"/>
</dbReference>
<organism evidence="12 13">
    <name type="scientific">Rhizoctonia solani</name>
    <dbReference type="NCBI Taxonomy" id="456999"/>
    <lineage>
        <taxon>Eukaryota</taxon>
        <taxon>Fungi</taxon>
        <taxon>Dikarya</taxon>
        <taxon>Basidiomycota</taxon>
        <taxon>Agaricomycotina</taxon>
        <taxon>Agaricomycetes</taxon>
        <taxon>Cantharellales</taxon>
        <taxon>Ceratobasidiaceae</taxon>
        <taxon>Rhizoctonia</taxon>
    </lineage>
</organism>
<keyword evidence="8" id="KW-0539">Nucleus</keyword>
<feature type="domain" description="Xylanolytic transcriptional activator regulatory" evidence="11">
    <location>
        <begin position="329"/>
        <end position="425"/>
    </location>
</feature>
<dbReference type="CDD" id="cd05233">
    <property type="entry name" value="SDR_c"/>
    <property type="match status" value="1"/>
</dbReference>
<dbReference type="Pfam" id="PF04082">
    <property type="entry name" value="Fungal_trans"/>
    <property type="match status" value="1"/>
</dbReference>
<keyword evidence="9" id="KW-0684">Rhamnose metabolism</keyword>
<feature type="region of interest" description="Disordered" evidence="10">
    <location>
        <begin position="135"/>
        <end position="172"/>
    </location>
</feature>
<evidence type="ECO:0000256" key="6">
    <source>
        <dbReference type="ARBA" id="ARBA00023015"/>
    </source>
</evidence>
<evidence type="ECO:0000256" key="10">
    <source>
        <dbReference type="SAM" id="MobiDB-lite"/>
    </source>
</evidence>
<dbReference type="InterPro" id="IPR036291">
    <property type="entry name" value="NAD(P)-bd_dom_sf"/>
</dbReference>
<dbReference type="PANTHER" id="PTHR47338">
    <property type="entry name" value="ZN(II)2CYS6 TRANSCRIPTION FACTOR (EUROFUNG)-RELATED"/>
    <property type="match status" value="1"/>
</dbReference>
<dbReference type="Proteomes" id="UP000614334">
    <property type="component" value="Unassembled WGS sequence"/>
</dbReference>
<name>A0A8H7IKW7_9AGAM</name>
<evidence type="ECO:0000256" key="8">
    <source>
        <dbReference type="ARBA" id="ARBA00023242"/>
    </source>
</evidence>
<evidence type="ECO:0000313" key="13">
    <source>
        <dbReference type="Proteomes" id="UP000614334"/>
    </source>
</evidence>
<dbReference type="GO" id="GO:0003677">
    <property type="term" value="F:DNA binding"/>
    <property type="evidence" value="ECO:0007669"/>
    <property type="project" value="InterPro"/>
</dbReference>
<feature type="compositionally biased region" description="Polar residues" evidence="10">
    <location>
        <begin position="136"/>
        <end position="148"/>
    </location>
</feature>
<dbReference type="PANTHER" id="PTHR47338:SF29">
    <property type="entry name" value="ZN(2)-C6 FUNGAL-TYPE DOMAIN-CONTAINING PROTEIN"/>
    <property type="match status" value="1"/>
</dbReference>
<sequence length="1097" mass="121078">MPRIQSAGSATGSQAPAATTQALKRNQVRCLSLLVTSGTGSAEAHVLPIIQACHQCRKRKLSLSNAQKPCATCEKSHRLAVASNPALNGTEPECTYDEFTPENPPPVPEGPRAKYQRLEARINTAQEQQAKEVADNISNNNTPPISQTSPLASLSAASSSGSPANNVPPVPNTRDAYYLDESSQQIIPNDWPSRLPAPDLMHHLIDVFFNCYPVAHYILHRPTFMASLLLPPRSPAFPHSSLLHAICAYASIFSFRVHTPSIGPERGPFPRIDPEVIRERDNSFAEKHVRWSRQARDDATSIGTNLVECVQSLVIMVGYYHLTARWVEVWASAGLAVRYCVPLGLNNRAGFHTARTHPRTWLRNHLQGGRSILPEPDNAIEREQRANLFWIAYSYERFQTAVGPWAMCLDDEDISQLLPIRLEDFESGKEVDLNRQCLQTPNFLTTHIRETRIVSRYLLRVKILALRVGNRYPDIPDIRDTPAFRHLESTIATFRSSFPSEYLEPISQTSKGFDTLLYVAHLIPHTAIILMHEEVCSLNCNLPPVLLTILGPQHADVNSPNCLSMQKSLLAARAILDLIYLVCSTSYDMTRLPSVYVCFCTCRVLIDEPKRSFPVLLVYGRTGAVLKYRHQSGKMGEAATMRSEVEVIRLAFQRMSERIPIATRHSAMLDELLATELHNLDDTIYTCRYEAIYDPAYVREGSAFDWPDQVATLVEVTQGTPTTASASVSSHIQTPEAGIVVDPGPILMDAPNSAQATLEQLLQSMDSDSFLLASGYADLAQFPHYYRVYAYPLGLVSDVLHSDQLIGFGYLAHIFSTHIFQKPSTLTPAIRPVPPLRAYSSWSNLRKGRSILSNARYCRACAVEAARHGAKLALHYLGDEVTTKEAESLKKEIEALGTQAVIIPGDIAKQETAVEIVQTAVDSFGRLDVLVSNAGICPFYSFLDMPPEIWERTRSVNLDGSFFIVQAAAKQMEKQTPQGGAIVAVSSISALVGGGMQTHYTPTKAGVLSLMQSCAVALGKYNIRCNAVLPGTIATDINKEDLSDIQKREYMESRTCLGRLGVPEDLAGPVVFLASDMARYVTGASLLVDGGLFVNLQ</sequence>
<dbReference type="GO" id="GO:0000981">
    <property type="term" value="F:DNA-binding transcription factor activity, RNA polymerase II-specific"/>
    <property type="evidence" value="ECO:0007669"/>
    <property type="project" value="InterPro"/>
</dbReference>